<evidence type="ECO:0000313" key="2">
    <source>
        <dbReference type="EMBL" id="BBG26228.1"/>
    </source>
</evidence>
<dbReference type="Proteomes" id="UP000325030">
    <property type="component" value="Chromosome"/>
</dbReference>
<dbReference type="InterPro" id="IPR027417">
    <property type="entry name" value="P-loop_NTPase"/>
</dbReference>
<sequence length="159" mass="18851">MTGSEIGLLYDFLRVDDQSSPLYGRHLEEVRVNKFDSKKSLDFLEKGFQQVDMEVQEEVLKYATEKLDGIVGWLTEFGHRCFKVKEVKRSIVDDILELAMKTTVDELSHFSKEYVYVIEAIARGYERWSEIKRYIEEKEKMVIHDAELRRHLRTLEKRG</sequence>
<dbReference type="EMBL" id="AP018930">
    <property type="protein sequence ID" value="BBG26228.1"/>
    <property type="molecule type" value="Genomic_DNA"/>
</dbReference>
<accession>A0A510E2C8</accession>
<dbReference type="Gene3D" id="1.10.10.10">
    <property type="entry name" value="Winged helix-like DNA-binding domain superfamily/Winged helix DNA-binding domain"/>
    <property type="match status" value="1"/>
</dbReference>
<keyword evidence="3" id="KW-1185">Reference proteome</keyword>
<dbReference type="PANTHER" id="PTHR34301:SF8">
    <property type="entry name" value="ATPASE DOMAIN-CONTAINING PROTEIN"/>
    <property type="match status" value="1"/>
</dbReference>
<dbReference type="AlphaFoldDB" id="A0A510E2C8"/>
<gene>
    <name evidence="1" type="ORF">IC006_0759</name>
    <name evidence="2" type="ORF">IC007_0733</name>
</gene>
<organism evidence="2 4">
    <name type="scientific">Sulfuracidifex tepidarius</name>
    <dbReference type="NCBI Taxonomy" id="1294262"/>
    <lineage>
        <taxon>Archaea</taxon>
        <taxon>Thermoproteota</taxon>
        <taxon>Thermoprotei</taxon>
        <taxon>Sulfolobales</taxon>
        <taxon>Sulfolobaceae</taxon>
        <taxon>Sulfuracidifex</taxon>
    </lineage>
</organism>
<evidence type="ECO:0000313" key="4">
    <source>
        <dbReference type="Proteomes" id="UP000325030"/>
    </source>
</evidence>
<reference evidence="4" key="1">
    <citation type="submission" date="2018-09" db="EMBL/GenBank/DDBJ databases">
        <title>Complete Genome Sequencing of Sulfolobus sp. JCM 16834.</title>
        <authorList>
            <person name="Kato S."/>
            <person name="Itoh T."/>
            <person name="Ohkuma M."/>
        </authorList>
    </citation>
    <scope>NUCLEOTIDE SEQUENCE [LARGE SCALE GENOMIC DNA]</scope>
    <source>
        <strain evidence="4">IC-007</strain>
    </source>
</reference>
<proteinExistence type="predicted"/>
<dbReference type="Gene3D" id="1.10.8.60">
    <property type="match status" value="1"/>
</dbReference>
<reference evidence="2 3" key="2">
    <citation type="journal article" date="2020" name="Int. J. Syst. Evol. Microbiol.">
        <title>Sulfuracidifex tepidarius gen. nov., sp. nov. and transfer of Sulfolobus metallicus Huber and Stetter 1992 to the genus Sulfuracidifex as Sulfuracidifex metallicus comb. nov.</title>
        <authorList>
            <person name="Itoh T."/>
            <person name="Miura T."/>
            <person name="Sakai H.D."/>
            <person name="Kato S."/>
            <person name="Ohkuma M."/>
            <person name="Takashina T."/>
        </authorList>
    </citation>
    <scope>NUCLEOTIDE SEQUENCE</scope>
    <source>
        <strain evidence="1 3">IC-006</strain>
        <strain evidence="2">IC-007</strain>
    </source>
</reference>
<evidence type="ECO:0000313" key="3">
    <source>
        <dbReference type="Proteomes" id="UP000322983"/>
    </source>
</evidence>
<dbReference type="EMBL" id="AP018929">
    <property type="protein sequence ID" value="BBG23475.1"/>
    <property type="molecule type" value="Genomic_DNA"/>
</dbReference>
<dbReference type="SUPFAM" id="SSF52540">
    <property type="entry name" value="P-loop containing nucleoside triphosphate hydrolases"/>
    <property type="match status" value="1"/>
</dbReference>
<dbReference type="SUPFAM" id="SSF46785">
    <property type="entry name" value="Winged helix' DNA-binding domain"/>
    <property type="match status" value="1"/>
</dbReference>
<dbReference type="InterPro" id="IPR036388">
    <property type="entry name" value="WH-like_DNA-bd_sf"/>
</dbReference>
<dbReference type="Proteomes" id="UP000322983">
    <property type="component" value="Chromosome"/>
</dbReference>
<dbReference type="STRING" id="1294262.GCA_001316085_02812"/>
<dbReference type="InterPro" id="IPR036390">
    <property type="entry name" value="WH_DNA-bd_sf"/>
</dbReference>
<evidence type="ECO:0000313" key="1">
    <source>
        <dbReference type="EMBL" id="BBG23475.1"/>
    </source>
</evidence>
<accession>A0A510DTI4</accession>
<dbReference type="PANTHER" id="PTHR34301">
    <property type="entry name" value="DNA-BINDING PROTEIN-RELATED"/>
    <property type="match status" value="1"/>
</dbReference>
<protein>
    <submittedName>
        <fullName evidence="2">Uncharacterized protein</fullName>
    </submittedName>
</protein>
<name>A0A510E2C8_9CREN</name>
<dbReference type="KEGG" id="step:IC006_0759"/>